<organism evidence="1 2">
    <name type="scientific">Candidatus Mycobacterium methanotrophicum</name>
    <dbReference type="NCBI Taxonomy" id="2943498"/>
    <lineage>
        <taxon>Bacteria</taxon>
        <taxon>Bacillati</taxon>
        <taxon>Actinomycetota</taxon>
        <taxon>Actinomycetes</taxon>
        <taxon>Mycobacteriales</taxon>
        <taxon>Mycobacteriaceae</taxon>
        <taxon>Mycobacterium</taxon>
    </lineage>
</organism>
<dbReference type="Proteomes" id="UP001056610">
    <property type="component" value="Chromosome"/>
</dbReference>
<name>A0ABY4QQY2_9MYCO</name>
<dbReference type="RefSeq" id="WP_219067663.1">
    <property type="nucleotide sequence ID" value="NZ_CAJUXY010000023.1"/>
</dbReference>
<accession>A0ABY4QQY2</accession>
<keyword evidence="2" id="KW-1185">Reference proteome</keyword>
<dbReference type="EMBL" id="CP097320">
    <property type="protein sequence ID" value="UQX12189.1"/>
    <property type="molecule type" value="Genomic_DNA"/>
</dbReference>
<evidence type="ECO:0000313" key="2">
    <source>
        <dbReference type="Proteomes" id="UP001056610"/>
    </source>
</evidence>
<proteinExistence type="predicted"/>
<evidence type="ECO:0000313" key="1">
    <source>
        <dbReference type="EMBL" id="UQX12189.1"/>
    </source>
</evidence>
<gene>
    <name evidence="1" type="ORF">M5I08_07820</name>
</gene>
<reference evidence="1" key="1">
    <citation type="submission" date="2022-05" db="EMBL/GenBank/DDBJ databases">
        <title>A methanotrophic Mycobacterium dominates a cave microbial ecosystem.</title>
        <authorList>
            <person name="Van Spanning R.J.M."/>
            <person name="Guan Q."/>
            <person name="Melkonian C."/>
            <person name="Gallant J."/>
            <person name="Polerecky L."/>
            <person name="Flot J.-F."/>
            <person name="Brandt B.W."/>
            <person name="Braster M."/>
            <person name="Iturbe Espinoza P."/>
            <person name="Aerts J."/>
            <person name="Meima-Franke M."/>
            <person name="Piersma S.R."/>
            <person name="Bunduc C."/>
            <person name="Ummels R."/>
            <person name="Pain A."/>
            <person name="Fleming E.J."/>
            <person name="van der Wel N."/>
            <person name="Gherman V.D."/>
            <person name="Sarbu S.M."/>
            <person name="Bodelier P.L.E."/>
            <person name="Bitter W."/>
        </authorList>
    </citation>
    <scope>NUCLEOTIDE SEQUENCE</scope>
    <source>
        <strain evidence="1">Sulfur Cave</strain>
    </source>
</reference>
<sequence>MTWRDDVSSAVERLPAFVESEPHFADELRAWRDATNTRASVTGLVMSSIYRALRDADITLADDCEVPVDLRRFLPDAATATFSAALVDPDTVRSALRRAFTSQNLRTAQGSPRAAVRNAVA</sequence>
<protein>
    <submittedName>
        <fullName evidence="1">Uncharacterized protein</fullName>
    </submittedName>
</protein>